<feature type="region of interest" description="Disordered" evidence="1">
    <location>
        <begin position="1"/>
        <end position="39"/>
    </location>
</feature>
<evidence type="ECO:0000256" key="1">
    <source>
        <dbReference type="SAM" id="MobiDB-lite"/>
    </source>
</evidence>
<dbReference type="InterPro" id="IPR009081">
    <property type="entry name" value="PP-bd_ACP"/>
</dbReference>
<protein>
    <submittedName>
        <fullName evidence="3">Acyl carrier protein</fullName>
    </submittedName>
</protein>
<feature type="domain" description="Carrier" evidence="2">
    <location>
        <begin position="40"/>
        <end position="120"/>
    </location>
</feature>
<dbReference type="RefSeq" id="WP_322423043.1">
    <property type="nucleotide sequence ID" value="NZ_JAXQPW010000001.1"/>
</dbReference>
<comment type="caution">
    <text evidence="3">The sequence shown here is derived from an EMBL/GenBank/DDBJ whole genome shotgun (WGS) entry which is preliminary data.</text>
</comment>
<dbReference type="SUPFAM" id="SSF47336">
    <property type="entry name" value="ACP-like"/>
    <property type="match status" value="1"/>
</dbReference>
<dbReference type="InterPro" id="IPR036736">
    <property type="entry name" value="ACP-like_sf"/>
</dbReference>
<dbReference type="Proteomes" id="UP001291999">
    <property type="component" value="Unassembled WGS sequence"/>
</dbReference>
<proteinExistence type="predicted"/>
<gene>
    <name evidence="3" type="ORF">SFC79_02140</name>
</gene>
<evidence type="ECO:0000313" key="4">
    <source>
        <dbReference type="Proteomes" id="UP001291999"/>
    </source>
</evidence>
<evidence type="ECO:0000313" key="3">
    <source>
        <dbReference type="EMBL" id="MDZ5660551.1"/>
    </source>
</evidence>
<sequence length="121" mass="12726">MTTGPTHPTDLTEPTDLTDPTDAGSSTMTADTLATTTSPDTTLAGVVEVLARTLGIEDRAGSLTRETGLFGELPELDSLGVVELAAALEDRFDIEIDDEDFTGEVFETIGTLTDFVASRTS</sequence>
<dbReference type="Pfam" id="PF00550">
    <property type="entry name" value="PP-binding"/>
    <property type="match status" value="1"/>
</dbReference>
<keyword evidence="4" id="KW-1185">Reference proteome</keyword>
<dbReference type="PROSITE" id="PS50075">
    <property type="entry name" value="CARRIER"/>
    <property type="match status" value="1"/>
</dbReference>
<evidence type="ECO:0000259" key="2">
    <source>
        <dbReference type="PROSITE" id="PS50075"/>
    </source>
</evidence>
<accession>A0ABU5K6N2</accession>
<organism evidence="3 4">
    <name type="scientific">Nocardioides renjunii</name>
    <dbReference type="NCBI Taxonomy" id="3095075"/>
    <lineage>
        <taxon>Bacteria</taxon>
        <taxon>Bacillati</taxon>
        <taxon>Actinomycetota</taxon>
        <taxon>Actinomycetes</taxon>
        <taxon>Propionibacteriales</taxon>
        <taxon>Nocardioidaceae</taxon>
        <taxon>Nocardioides</taxon>
    </lineage>
</organism>
<dbReference type="Gene3D" id="1.10.1200.10">
    <property type="entry name" value="ACP-like"/>
    <property type="match status" value="1"/>
</dbReference>
<reference evidence="3 4" key="1">
    <citation type="submission" date="2023-11" db="EMBL/GenBank/DDBJ databases">
        <title>Novel species in genus Nocardioides.</title>
        <authorList>
            <person name="Zhou H."/>
        </authorList>
    </citation>
    <scope>NUCLEOTIDE SEQUENCE [LARGE SCALE GENOMIC DNA]</scope>
    <source>
        <strain evidence="3 4">S-58</strain>
    </source>
</reference>
<name>A0ABU5K6N2_9ACTN</name>
<dbReference type="EMBL" id="JAXQPW010000001">
    <property type="protein sequence ID" value="MDZ5660551.1"/>
    <property type="molecule type" value="Genomic_DNA"/>
</dbReference>